<dbReference type="InterPro" id="IPR003333">
    <property type="entry name" value="CMAS"/>
</dbReference>
<dbReference type="PIRSF" id="PIRSF003085">
    <property type="entry name" value="CMAS"/>
    <property type="match status" value="1"/>
</dbReference>
<evidence type="ECO:0000256" key="2">
    <source>
        <dbReference type="ARBA" id="ARBA00022603"/>
    </source>
</evidence>
<dbReference type="EC" id="2.1.1.79" evidence="7"/>
<protein>
    <submittedName>
        <fullName evidence="7">Cyclopropane-fatty-acyl-phospholipid synthase</fullName>
        <ecNumber evidence="7">2.1.1.79</ecNumber>
    </submittedName>
</protein>
<dbReference type="SUPFAM" id="SSF53335">
    <property type="entry name" value="S-adenosyl-L-methionine-dependent methyltransferases"/>
    <property type="match status" value="1"/>
</dbReference>
<dbReference type="Pfam" id="PF02353">
    <property type="entry name" value="CMAS"/>
    <property type="match status" value="1"/>
</dbReference>
<comment type="similarity">
    <text evidence="1">Belongs to the CFA/CMAS family.</text>
</comment>
<dbReference type="Gene3D" id="3.40.50.150">
    <property type="entry name" value="Vaccinia Virus protein VP39"/>
    <property type="match status" value="1"/>
</dbReference>
<evidence type="ECO:0000256" key="3">
    <source>
        <dbReference type="ARBA" id="ARBA00022679"/>
    </source>
</evidence>
<evidence type="ECO:0000313" key="8">
    <source>
        <dbReference type="Proteomes" id="UP000032427"/>
    </source>
</evidence>
<sequence>MASNQIERTVLKESVLSNDKNNKSMRWIDGMARKVLLDYLGKMTQASLTINDELGQVVLGDPLASLQAVVEINNTEAYRKILFGGGIGASEAYVAGWWTSPNLTKVIQVLGREEGVLDRVENSFSKLVQFFDLINHKRNKNTKEGSKKNILAHYDLGNEMYKMFLDKEMLYSSAIYPNADANLEEAQLFKLHTICERLELKEGETLLEIGTGWGALAIYAAQHYGVNVTTTTISDAQYDFAEQRVKALGLEDQITLLKQDYRTLEGQYDKLVSIEMIEAVGHEYLSTFFNVCSRHLKPEGKMLIQAITIADQRYDQYRKSVDFIQRYIFPGGCLPSVSVMANKVAQNTDMVITSLHDIGLDYAKTLRHWYERFDDANSDLKQMGYGDDFIRLWQFYLCYCEGGFLERKISTVHLVAAKPQNGVY</sequence>
<keyword evidence="8" id="KW-1185">Reference proteome</keyword>
<dbReference type="AlphaFoldDB" id="A0A090I6Z9"/>
<dbReference type="OrthoDB" id="9782855at2"/>
<evidence type="ECO:0000256" key="6">
    <source>
        <dbReference type="PIRSR" id="PIRSR003085-1"/>
    </source>
</evidence>
<dbReference type="KEGG" id="awd:AWOD_II_0850"/>
<evidence type="ECO:0000256" key="1">
    <source>
        <dbReference type="ARBA" id="ARBA00010815"/>
    </source>
</evidence>
<dbReference type="STRING" id="80852.AWOD_II_0850"/>
<name>A0A090I6Z9_9GAMM</name>
<accession>A0A090I6Z9</accession>
<keyword evidence="3 7" id="KW-0808">Transferase</keyword>
<gene>
    <name evidence="7" type="ORF">AWOD_II_0850</name>
</gene>
<keyword evidence="5" id="KW-0443">Lipid metabolism</keyword>
<dbReference type="Proteomes" id="UP000032427">
    <property type="component" value="Chromosome 2"/>
</dbReference>
<evidence type="ECO:0000256" key="5">
    <source>
        <dbReference type="ARBA" id="ARBA00023098"/>
    </source>
</evidence>
<dbReference type="GO" id="GO:0008825">
    <property type="term" value="F:cyclopropane-fatty-acyl-phospholipid synthase activity"/>
    <property type="evidence" value="ECO:0007669"/>
    <property type="project" value="UniProtKB-EC"/>
</dbReference>
<evidence type="ECO:0000256" key="4">
    <source>
        <dbReference type="ARBA" id="ARBA00022691"/>
    </source>
</evidence>
<dbReference type="HOGENOM" id="CLU_026434_0_2_6"/>
<dbReference type="GO" id="GO:0008610">
    <property type="term" value="P:lipid biosynthetic process"/>
    <property type="evidence" value="ECO:0007669"/>
    <property type="project" value="InterPro"/>
</dbReference>
<dbReference type="CDD" id="cd02440">
    <property type="entry name" value="AdoMet_MTases"/>
    <property type="match status" value="1"/>
</dbReference>
<reference evidence="8" key="1">
    <citation type="submission" date="2014-09" db="EMBL/GenBank/DDBJ databases">
        <authorList>
            <person name="Hjerde E."/>
        </authorList>
    </citation>
    <scope>NUCLEOTIDE SEQUENCE [LARGE SCALE GENOMIC DNA]</scope>
    <source>
        <strain evidence="8">06/09/139</strain>
    </source>
</reference>
<dbReference type="PATRIC" id="fig|80852.17.peg.3638"/>
<evidence type="ECO:0000313" key="7">
    <source>
        <dbReference type="EMBL" id="CED57475.1"/>
    </source>
</evidence>
<dbReference type="GO" id="GO:0032259">
    <property type="term" value="P:methylation"/>
    <property type="evidence" value="ECO:0007669"/>
    <property type="project" value="UniProtKB-KW"/>
</dbReference>
<organism evidence="7 8">
    <name type="scientific">Aliivibrio wodanis</name>
    <dbReference type="NCBI Taxonomy" id="80852"/>
    <lineage>
        <taxon>Bacteria</taxon>
        <taxon>Pseudomonadati</taxon>
        <taxon>Pseudomonadota</taxon>
        <taxon>Gammaproteobacteria</taxon>
        <taxon>Vibrionales</taxon>
        <taxon>Vibrionaceae</taxon>
        <taxon>Aliivibrio</taxon>
    </lineage>
</organism>
<keyword evidence="2 7" id="KW-0489">Methyltransferase</keyword>
<dbReference type="InterPro" id="IPR050723">
    <property type="entry name" value="CFA/CMAS"/>
</dbReference>
<dbReference type="InterPro" id="IPR029063">
    <property type="entry name" value="SAM-dependent_MTases_sf"/>
</dbReference>
<dbReference type="EMBL" id="LN554847">
    <property type="protein sequence ID" value="CED57475.1"/>
    <property type="molecule type" value="Genomic_DNA"/>
</dbReference>
<keyword evidence="4" id="KW-0949">S-adenosyl-L-methionine</keyword>
<proteinExistence type="inferred from homology"/>
<feature type="active site" evidence="6">
    <location>
        <position position="400"/>
    </location>
</feature>
<dbReference type="PANTHER" id="PTHR43667">
    <property type="entry name" value="CYCLOPROPANE-FATTY-ACYL-PHOSPHOLIPID SYNTHASE"/>
    <property type="match status" value="1"/>
</dbReference>
<dbReference type="GeneID" id="28543102"/>
<dbReference type="PANTHER" id="PTHR43667:SF2">
    <property type="entry name" value="FATTY ACID C-METHYL TRANSFERASE"/>
    <property type="match status" value="1"/>
</dbReference>